<evidence type="ECO:0000313" key="6">
    <source>
        <dbReference type="Proteomes" id="UP000238650"/>
    </source>
</evidence>
<dbReference type="OrthoDB" id="9763644at2"/>
<dbReference type="Pfam" id="PF19263">
    <property type="entry name" value="DUF5906"/>
    <property type="match status" value="1"/>
</dbReference>
<accession>A0A2S9QLR4</accession>
<dbReference type="EMBL" id="MWZD01000018">
    <property type="protein sequence ID" value="PRI10521.1"/>
    <property type="molecule type" value="Genomic_DNA"/>
</dbReference>
<gene>
    <name evidence="5" type="ORF">B4915_10975</name>
</gene>
<keyword evidence="1" id="KW-0547">Nucleotide-binding</keyword>
<proteinExistence type="predicted"/>
<evidence type="ECO:0000256" key="1">
    <source>
        <dbReference type="ARBA" id="ARBA00022741"/>
    </source>
</evidence>
<protein>
    <submittedName>
        <fullName evidence="5">DNA primase</fullName>
    </submittedName>
</protein>
<dbReference type="Proteomes" id="UP000238650">
    <property type="component" value="Unassembled WGS sequence"/>
</dbReference>
<keyword evidence="6" id="KW-1185">Reference proteome</keyword>
<dbReference type="NCBIfam" id="TIGR01613">
    <property type="entry name" value="primase_Cterm"/>
    <property type="match status" value="1"/>
</dbReference>
<feature type="region of interest" description="Disordered" evidence="3">
    <location>
        <begin position="582"/>
        <end position="602"/>
    </location>
</feature>
<evidence type="ECO:0000313" key="5">
    <source>
        <dbReference type="EMBL" id="PRI10521.1"/>
    </source>
</evidence>
<evidence type="ECO:0000259" key="4">
    <source>
        <dbReference type="PROSITE" id="PS51206"/>
    </source>
</evidence>
<dbReference type="SUPFAM" id="SSF52540">
    <property type="entry name" value="P-loop containing nucleoside triphosphate hydrolases"/>
    <property type="match status" value="1"/>
</dbReference>
<dbReference type="GO" id="GO:0005524">
    <property type="term" value="F:ATP binding"/>
    <property type="evidence" value="ECO:0007669"/>
    <property type="project" value="UniProtKB-KW"/>
</dbReference>
<dbReference type="PROSITE" id="PS51206">
    <property type="entry name" value="SF3_HELICASE_1"/>
    <property type="match status" value="1"/>
</dbReference>
<dbReference type="InterPro" id="IPR004968">
    <property type="entry name" value="DNA_primase/NTPase_C"/>
</dbReference>
<comment type="caution">
    <text evidence="5">The sequence shown here is derived from an EMBL/GenBank/DDBJ whole genome shotgun (WGS) entry which is preliminary data.</text>
</comment>
<dbReference type="Gene3D" id="3.40.50.300">
    <property type="entry name" value="P-loop containing nucleotide triphosphate hydrolases"/>
    <property type="match status" value="1"/>
</dbReference>
<name>A0A2S9QLR4_9MICO</name>
<feature type="domain" description="SF3 helicase" evidence="4">
    <location>
        <begin position="255"/>
        <end position="411"/>
    </location>
</feature>
<dbReference type="InterPro" id="IPR014015">
    <property type="entry name" value="Helicase_SF3_DNA-vir"/>
</dbReference>
<organism evidence="5 6">
    <name type="scientific">Leucobacter massiliensis</name>
    <dbReference type="NCBI Taxonomy" id="1686285"/>
    <lineage>
        <taxon>Bacteria</taxon>
        <taxon>Bacillati</taxon>
        <taxon>Actinomycetota</taxon>
        <taxon>Actinomycetes</taxon>
        <taxon>Micrococcales</taxon>
        <taxon>Microbacteriaceae</taxon>
        <taxon>Leucobacter</taxon>
    </lineage>
</organism>
<sequence>MPNFGPSRSDADATNQDSTAFAEALMTVSTDLAAEGPLPRGQIIERVTTAYLDQVGQLSAVDTPSPRDVERTLLTMLNEALMLQNAEIRSAQEKHFPARSLTPWQVAQILIRLHHVIRVSPSNKSVDREYDITAMYVSSGPAEGTYTSSEDAIRATARRYNVGISVNEFKEIEAALREDAPRRTVCADADKIFVRNGIFDYKTKVLHPFDPSIVSMRKSHVDYVPDAPKVVITHPEDGTVWDIESWIEELSDEPGIPELLWEILGAIIRPHVRWGKAAWFYSEVGNNGKGTLCALMRNLVGHESHTSIPLSELGKEFALEPLMKVNAIIVDENDVGTYIDKAANLKAIVTNDVIQINRKYRMPVAFQFYGLMVQCLNEMPRVKDKSGSLYRRQLFVPFEKSFTGRERKYIKDDYLARRDVLEYALWYVLHVAGSTTPGSYYQLSEPEATRRVLEEYKEWNDPVRAYWNEFRERFVWDLLPFTFLYDLYKAWFASVNPSGSPVEHKRFVQDLVQILQTDDQWYCTDKSRSVRTSTHMDEPELLIHEYELKSWLNPTYKGMDPDMRSKPVLQLNYRGVRRAGVAPSTLPPIAPTTIDPEERAAA</sequence>
<dbReference type="Pfam" id="PF03288">
    <property type="entry name" value="Pox_D5"/>
    <property type="match status" value="1"/>
</dbReference>
<reference evidence="5 6" key="1">
    <citation type="journal article" date="2017" name="New Microbes New Infect">
        <title>Genome sequence of 'Leucobacter massiliensis' sp. nov. isolated from human pharynx after travel to the 2014 Hajj.</title>
        <authorList>
            <person name="Leangapichart T."/>
            <person name="Gautret P."/>
            <person name="Nguyen T.T."/>
            <person name="Armstrong N."/>
            <person name="Rolain J.M."/>
        </authorList>
    </citation>
    <scope>NUCLEOTIDE SEQUENCE [LARGE SCALE GENOMIC DNA]</scope>
    <source>
        <strain evidence="5 6">122RC15</strain>
    </source>
</reference>
<dbReference type="InterPro" id="IPR027417">
    <property type="entry name" value="P-loop_NTPase"/>
</dbReference>
<keyword evidence="2" id="KW-0067">ATP-binding</keyword>
<dbReference type="AlphaFoldDB" id="A0A2S9QLR4"/>
<evidence type="ECO:0000256" key="2">
    <source>
        <dbReference type="ARBA" id="ARBA00022840"/>
    </source>
</evidence>
<dbReference type="InterPro" id="IPR006500">
    <property type="entry name" value="Helicase_put_C_phage/plasmid"/>
</dbReference>
<evidence type="ECO:0000256" key="3">
    <source>
        <dbReference type="SAM" id="MobiDB-lite"/>
    </source>
</evidence>
<dbReference type="InterPro" id="IPR045455">
    <property type="entry name" value="NrS-1_pol-like_helicase"/>
</dbReference>